<dbReference type="SMART" id="SM00449">
    <property type="entry name" value="SPRY"/>
    <property type="match status" value="1"/>
</dbReference>
<dbReference type="InterPro" id="IPR001870">
    <property type="entry name" value="B30.2/SPRY"/>
</dbReference>
<dbReference type="Gene3D" id="2.60.120.920">
    <property type="match status" value="1"/>
</dbReference>
<reference evidence="3 4" key="1">
    <citation type="submission" date="2016-07" db="EMBL/GenBank/DDBJ databases">
        <title>Draft genome of the white-rot fungus Obba rivulosa 3A-2.</title>
        <authorList>
            <consortium name="DOE Joint Genome Institute"/>
            <person name="Miettinen O."/>
            <person name="Riley R."/>
            <person name="Acob R."/>
            <person name="Barry K."/>
            <person name="Cullen D."/>
            <person name="De Vries R."/>
            <person name="Hainaut M."/>
            <person name="Hatakka A."/>
            <person name="Henrissat B."/>
            <person name="Hilden K."/>
            <person name="Kuo R."/>
            <person name="Labutti K."/>
            <person name="Lipzen A."/>
            <person name="Makela M.R."/>
            <person name="Sandor L."/>
            <person name="Spatafora J.W."/>
            <person name="Grigoriev I.V."/>
            <person name="Hibbett D.S."/>
        </authorList>
    </citation>
    <scope>NUCLEOTIDE SEQUENCE [LARGE SCALE GENOMIC DNA]</scope>
    <source>
        <strain evidence="3 4">3A-2</strain>
    </source>
</reference>
<dbReference type="Proteomes" id="UP000250043">
    <property type="component" value="Unassembled WGS sequence"/>
</dbReference>
<dbReference type="PANTHER" id="PTHR12864">
    <property type="entry name" value="RAN BINDING PROTEIN 9-RELATED"/>
    <property type="match status" value="1"/>
</dbReference>
<organism evidence="3 4">
    <name type="scientific">Obba rivulosa</name>
    <dbReference type="NCBI Taxonomy" id="1052685"/>
    <lineage>
        <taxon>Eukaryota</taxon>
        <taxon>Fungi</taxon>
        <taxon>Dikarya</taxon>
        <taxon>Basidiomycota</taxon>
        <taxon>Agaricomycotina</taxon>
        <taxon>Agaricomycetes</taxon>
        <taxon>Polyporales</taxon>
        <taxon>Gelatoporiaceae</taxon>
        <taxon>Obba</taxon>
    </lineage>
</organism>
<evidence type="ECO:0000256" key="1">
    <source>
        <dbReference type="SAM" id="MobiDB-lite"/>
    </source>
</evidence>
<dbReference type="AlphaFoldDB" id="A0A8E2DKM5"/>
<dbReference type="PROSITE" id="PS50188">
    <property type="entry name" value="B302_SPRY"/>
    <property type="match status" value="1"/>
</dbReference>
<sequence>MGSCSSKLPHHVDSPPSTSPPPWEPAPERSHTFGLQNEATDDEYYEAERFCRENPVAEPRLLPSNIIDAIQEQGCRLWTLERPRSTRFRGSVQDVGEKSGPAVVEVRTDAKCTSVCLFSNLPLMAGQYEPARGKSGVYYEISVHRMDNGGIIAIGTACRPYPDWRFPGWQRLSAGVHLDDFRKFFEDPTGGRDCIGMPERISPGDTIGCGYDFSTSSVFFTYNGVRLPDAFTGVYLPRHAQDVYAAIGVEGPTEFEVNFGGDVFRWKEGNEWAWRVDGLAGRLADPSGLDAELPSYGETQAGSSRRR</sequence>
<dbReference type="InterPro" id="IPR003877">
    <property type="entry name" value="SPRY_dom"/>
</dbReference>
<feature type="domain" description="B30.2/SPRY" evidence="2">
    <location>
        <begin position="73"/>
        <end position="264"/>
    </location>
</feature>
<proteinExistence type="predicted"/>
<dbReference type="InterPro" id="IPR050618">
    <property type="entry name" value="Ubq-SigPath_Reg"/>
</dbReference>
<keyword evidence="4" id="KW-1185">Reference proteome</keyword>
<feature type="region of interest" description="Disordered" evidence="1">
    <location>
        <begin position="1"/>
        <end position="31"/>
    </location>
</feature>
<dbReference type="InterPro" id="IPR043136">
    <property type="entry name" value="B30.2/SPRY_sf"/>
</dbReference>
<dbReference type="InterPro" id="IPR013320">
    <property type="entry name" value="ConA-like_dom_sf"/>
</dbReference>
<dbReference type="EMBL" id="KV722382">
    <property type="protein sequence ID" value="OCH91645.1"/>
    <property type="molecule type" value="Genomic_DNA"/>
</dbReference>
<gene>
    <name evidence="3" type="ORF">OBBRIDRAFT_792119</name>
</gene>
<evidence type="ECO:0000259" key="2">
    <source>
        <dbReference type="PROSITE" id="PS50188"/>
    </source>
</evidence>
<dbReference type="OrthoDB" id="258495at2759"/>
<evidence type="ECO:0000313" key="3">
    <source>
        <dbReference type="EMBL" id="OCH91645.1"/>
    </source>
</evidence>
<dbReference type="Pfam" id="PF00622">
    <property type="entry name" value="SPRY"/>
    <property type="match status" value="1"/>
</dbReference>
<feature type="region of interest" description="Disordered" evidence="1">
    <location>
        <begin position="287"/>
        <end position="307"/>
    </location>
</feature>
<name>A0A8E2DKM5_9APHY</name>
<dbReference type="SUPFAM" id="SSF49899">
    <property type="entry name" value="Concanavalin A-like lectins/glucanases"/>
    <property type="match status" value="1"/>
</dbReference>
<accession>A0A8E2DKM5</accession>
<feature type="compositionally biased region" description="Polar residues" evidence="1">
    <location>
        <begin position="297"/>
        <end position="307"/>
    </location>
</feature>
<protein>
    <recommendedName>
        <fullName evidence="2">B30.2/SPRY domain-containing protein</fullName>
    </recommendedName>
</protein>
<evidence type="ECO:0000313" key="4">
    <source>
        <dbReference type="Proteomes" id="UP000250043"/>
    </source>
</evidence>